<dbReference type="InterPro" id="IPR013154">
    <property type="entry name" value="ADH-like_N"/>
</dbReference>
<feature type="domain" description="Alcohol dehydrogenase-like N-terminal" evidence="6">
    <location>
        <begin position="25"/>
        <end position="135"/>
    </location>
</feature>
<protein>
    <submittedName>
        <fullName evidence="7">Zinc-dependent alcohol dehydrogenase family protein</fullName>
    </submittedName>
</protein>
<sequence>MKAMVLHTVGEPLELRDLPVPKVEEHQLLLKVQSCGICRTDLHIVDHELQYPKLPLILGHQIVGTVHKVGKHVTGFKIGDKVGVPWLGYTCEHCTFCKNDQENLCDNAQFTGYQINGGFAEFATANARFCFPIPDGYPANQAAPLLCAGLIGYRSLRKADDARTLGFYGFGSAAHILTQVALHQDRKVYAFTRPGDARGQQFARSLGATWGGGSETLPPQKLDAAIIFAPAGHLVPQALKAIKKGGKVICAGIHMSDIPSFPYSDLWGERSIESVANLTRQDGLEFMQLAPKVPIHSTVTTYPLAQANQALDDLRAGDLEGSAVLAINPD</sequence>
<dbReference type="PANTHER" id="PTHR42940:SF8">
    <property type="entry name" value="VACUOLAR PROTEIN SORTING-ASSOCIATED PROTEIN 11"/>
    <property type="match status" value="1"/>
</dbReference>
<evidence type="ECO:0000256" key="3">
    <source>
        <dbReference type="ARBA" id="ARBA00022723"/>
    </source>
</evidence>
<name>A0ABT3PP37_9BACT</name>
<accession>A0ABT3PP37</accession>
<evidence type="ECO:0000256" key="2">
    <source>
        <dbReference type="ARBA" id="ARBA00008072"/>
    </source>
</evidence>
<organism evidence="7 8">
    <name type="scientific">Fodinibius salsisoli</name>
    <dbReference type="NCBI Taxonomy" id="2820877"/>
    <lineage>
        <taxon>Bacteria</taxon>
        <taxon>Pseudomonadati</taxon>
        <taxon>Balneolota</taxon>
        <taxon>Balneolia</taxon>
        <taxon>Balneolales</taxon>
        <taxon>Balneolaceae</taxon>
        <taxon>Fodinibius</taxon>
    </lineage>
</organism>
<evidence type="ECO:0000256" key="5">
    <source>
        <dbReference type="ARBA" id="ARBA00023002"/>
    </source>
</evidence>
<gene>
    <name evidence="7" type="ORF">J6I44_12220</name>
</gene>
<dbReference type="EMBL" id="JAGGJA010000007">
    <property type="protein sequence ID" value="MCW9707623.1"/>
    <property type="molecule type" value="Genomic_DNA"/>
</dbReference>
<keyword evidence="8" id="KW-1185">Reference proteome</keyword>
<keyword evidence="3" id="KW-0479">Metal-binding</keyword>
<comment type="caution">
    <text evidence="7">The sequence shown here is derived from an EMBL/GenBank/DDBJ whole genome shotgun (WGS) entry which is preliminary data.</text>
</comment>
<dbReference type="CDD" id="cd08298">
    <property type="entry name" value="CAD2"/>
    <property type="match status" value="1"/>
</dbReference>
<evidence type="ECO:0000313" key="7">
    <source>
        <dbReference type="EMBL" id="MCW9707623.1"/>
    </source>
</evidence>
<keyword evidence="4" id="KW-0862">Zinc</keyword>
<dbReference type="Gene3D" id="3.40.50.720">
    <property type="entry name" value="NAD(P)-binding Rossmann-like Domain"/>
    <property type="match status" value="1"/>
</dbReference>
<dbReference type="InterPro" id="IPR036291">
    <property type="entry name" value="NAD(P)-bd_dom_sf"/>
</dbReference>
<evidence type="ECO:0000256" key="1">
    <source>
        <dbReference type="ARBA" id="ARBA00001947"/>
    </source>
</evidence>
<dbReference type="Proteomes" id="UP001207918">
    <property type="component" value="Unassembled WGS sequence"/>
</dbReference>
<dbReference type="SUPFAM" id="SSF51735">
    <property type="entry name" value="NAD(P)-binding Rossmann-fold domains"/>
    <property type="match status" value="1"/>
</dbReference>
<proteinExistence type="inferred from homology"/>
<dbReference type="Pfam" id="PF08240">
    <property type="entry name" value="ADH_N"/>
    <property type="match status" value="1"/>
</dbReference>
<reference evidence="7 8" key="1">
    <citation type="submission" date="2021-03" db="EMBL/GenBank/DDBJ databases">
        <title>Aliifodinibius sp. nov., a new bacterium isolated from saline soil.</title>
        <authorList>
            <person name="Galisteo C."/>
            <person name="De La Haba R."/>
            <person name="Sanchez-Porro C."/>
            <person name="Ventosa A."/>
        </authorList>
    </citation>
    <scope>NUCLEOTIDE SEQUENCE [LARGE SCALE GENOMIC DNA]</scope>
    <source>
        <strain evidence="7 8">1BSP15-2V2</strain>
    </source>
</reference>
<dbReference type="NCBIfam" id="TIGR02822">
    <property type="entry name" value="adh_fam_2"/>
    <property type="match status" value="1"/>
</dbReference>
<dbReference type="InterPro" id="IPR011032">
    <property type="entry name" value="GroES-like_sf"/>
</dbReference>
<evidence type="ECO:0000256" key="4">
    <source>
        <dbReference type="ARBA" id="ARBA00022833"/>
    </source>
</evidence>
<keyword evidence="5" id="KW-0560">Oxidoreductase</keyword>
<dbReference type="SUPFAM" id="SSF50129">
    <property type="entry name" value="GroES-like"/>
    <property type="match status" value="1"/>
</dbReference>
<evidence type="ECO:0000313" key="8">
    <source>
        <dbReference type="Proteomes" id="UP001207918"/>
    </source>
</evidence>
<dbReference type="RefSeq" id="WP_350356698.1">
    <property type="nucleotide sequence ID" value="NZ_JAGGJA010000007.1"/>
</dbReference>
<evidence type="ECO:0000259" key="6">
    <source>
        <dbReference type="Pfam" id="PF08240"/>
    </source>
</evidence>
<dbReference type="PANTHER" id="PTHR42940">
    <property type="entry name" value="ALCOHOL DEHYDROGENASE 1-RELATED"/>
    <property type="match status" value="1"/>
</dbReference>
<dbReference type="InterPro" id="IPR014187">
    <property type="entry name" value="ADH_Zn_typ-2"/>
</dbReference>
<comment type="cofactor">
    <cofactor evidence="1">
        <name>Zn(2+)</name>
        <dbReference type="ChEBI" id="CHEBI:29105"/>
    </cofactor>
</comment>
<comment type="similarity">
    <text evidence="2">Belongs to the zinc-containing alcohol dehydrogenase family.</text>
</comment>
<dbReference type="Gene3D" id="3.90.180.10">
    <property type="entry name" value="Medium-chain alcohol dehydrogenases, catalytic domain"/>
    <property type="match status" value="1"/>
</dbReference>